<proteinExistence type="predicted"/>
<feature type="transmembrane region" description="Helical" evidence="1">
    <location>
        <begin position="29"/>
        <end position="48"/>
    </location>
</feature>
<protein>
    <submittedName>
        <fullName evidence="2">Uncharacterized protein</fullName>
    </submittedName>
</protein>
<comment type="caution">
    <text evidence="2">The sequence shown here is derived from an EMBL/GenBank/DDBJ whole genome shotgun (WGS) entry which is preliminary data.</text>
</comment>
<keyword evidence="1" id="KW-0812">Transmembrane</keyword>
<reference evidence="2" key="1">
    <citation type="journal article" date="2023" name="Mol. Phylogenet. Evol.">
        <title>Genome-scale phylogeny and comparative genomics of the fungal order Sordariales.</title>
        <authorList>
            <person name="Hensen N."/>
            <person name="Bonometti L."/>
            <person name="Westerberg I."/>
            <person name="Brannstrom I.O."/>
            <person name="Guillou S."/>
            <person name="Cros-Aarteil S."/>
            <person name="Calhoun S."/>
            <person name="Haridas S."/>
            <person name="Kuo A."/>
            <person name="Mondo S."/>
            <person name="Pangilinan J."/>
            <person name="Riley R."/>
            <person name="LaButti K."/>
            <person name="Andreopoulos B."/>
            <person name="Lipzen A."/>
            <person name="Chen C."/>
            <person name="Yan M."/>
            <person name="Daum C."/>
            <person name="Ng V."/>
            <person name="Clum A."/>
            <person name="Steindorff A."/>
            <person name="Ohm R.A."/>
            <person name="Martin F."/>
            <person name="Silar P."/>
            <person name="Natvig D.O."/>
            <person name="Lalanne C."/>
            <person name="Gautier V."/>
            <person name="Ament-Velasquez S.L."/>
            <person name="Kruys A."/>
            <person name="Hutchinson M.I."/>
            <person name="Powell A.J."/>
            <person name="Barry K."/>
            <person name="Miller A.N."/>
            <person name="Grigoriev I.V."/>
            <person name="Debuchy R."/>
            <person name="Gladieux P."/>
            <person name="Hiltunen Thoren M."/>
            <person name="Johannesson H."/>
        </authorList>
    </citation>
    <scope>NUCLEOTIDE SEQUENCE</scope>
    <source>
        <strain evidence="2">PSN293</strain>
    </source>
</reference>
<name>A0AAN6YDP5_9PEZI</name>
<keyword evidence="3" id="KW-1185">Reference proteome</keyword>
<evidence type="ECO:0000256" key="1">
    <source>
        <dbReference type="SAM" id="Phobius"/>
    </source>
</evidence>
<dbReference type="AlphaFoldDB" id="A0AAN6YDP5"/>
<dbReference type="Proteomes" id="UP001301769">
    <property type="component" value="Unassembled WGS sequence"/>
</dbReference>
<reference evidence="2" key="2">
    <citation type="submission" date="2023-05" db="EMBL/GenBank/DDBJ databases">
        <authorList>
            <consortium name="Lawrence Berkeley National Laboratory"/>
            <person name="Steindorff A."/>
            <person name="Hensen N."/>
            <person name="Bonometti L."/>
            <person name="Westerberg I."/>
            <person name="Brannstrom I.O."/>
            <person name="Guillou S."/>
            <person name="Cros-Aarteil S."/>
            <person name="Calhoun S."/>
            <person name="Haridas S."/>
            <person name="Kuo A."/>
            <person name="Mondo S."/>
            <person name="Pangilinan J."/>
            <person name="Riley R."/>
            <person name="Labutti K."/>
            <person name="Andreopoulos B."/>
            <person name="Lipzen A."/>
            <person name="Chen C."/>
            <person name="Yanf M."/>
            <person name="Daum C."/>
            <person name="Ng V."/>
            <person name="Clum A."/>
            <person name="Ohm R."/>
            <person name="Martin F."/>
            <person name="Silar P."/>
            <person name="Natvig D."/>
            <person name="Lalanne C."/>
            <person name="Gautier V."/>
            <person name="Ament-Velasquez S.L."/>
            <person name="Kruys A."/>
            <person name="Hutchinson M.I."/>
            <person name="Powell A.J."/>
            <person name="Barry K."/>
            <person name="Miller A.N."/>
            <person name="Grigoriev I.V."/>
            <person name="Debuchy R."/>
            <person name="Gladieux P."/>
            <person name="Thoren M.H."/>
            <person name="Johannesson H."/>
        </authorList>
    </citation>
    <scope>NUCLEOTIDE SEQUENCE</scope>
    <source>
        <strain evidence="2">PSN293</strain>
    </source>
</reference>
<evidence type="ECO:0000313" key="3">
    <source>
        <dbReference type="Proteomes" id="UP001301769"/>
    </source>
</evidence>
<sequence>MHGYIAMGLGQRLLLTPPVPEMALRLRKFLSLIFFSLGALVKSPGLYVPMIDTRRFRHFILWLDYQQVPGNRQARTRVNIATSRTGLTPYIHKYPWLGESRHGLPSPYLIYPFPPLSLYSSTFVCPLATCCHIRRPSRICYLFLWCKWLDSTSWAKTERLLHILPLLGLPFAPLYLIPAWDISEPPLCNRELTRAIPWVTSDPSILVFTVIRRGVRPGASDCLVFQETVLCLFLFHFHHIASSYWILFLTF</sequence>
<gene>
    <name evidence="2" type="ORF">QBC37DRAFT_113683</name>
</gene>
<evidence type="ECO:0000313" key="2">
    <source>
        <dbReference type="EMBL" id="KAK4215960.1"/>
    </source>
</evidence>
<dbReference type="EMBL" id="MU858074">
    <property type="protein sequence ID" value="KAK4215960.1"/>
    <property type="molecule type" value="Genomic_DNA"/>
</dbReference>
<keyword evidence="1" id="KW-0472">Membrane</keyword>
<accession>A0AAN6YDP5</accession>
<keyword evidence="1" id="KW-1133">Transmembrane helix</keyword>
<organism evidence="2 3">
    <name type="scientific">Rhypophila decipiens</name>
    <dbReference type="NCBI Taxonomy" id="261697"/>
    <lineage>
        <taxon>Eukaryota</taxon>
        <taxon>Fungi</taxon>
        <taxon>Dikarya</taxon>
        <taxon>Ascomycota</taxon>
        <taxon>Pezizomycotina</taxon>
        <taxon>Sordariomycetes</taxon>
        <taxon>Sordariomycetidae</taxon>
        <taxon>Sordariales</taxon>
        <taxon>Naviculisporaceae</taxon>
        <taxon>Rhypophila</taxon>
    </lineage>
</organism>